<dbReference type="InterPro" id="IPR029058">
    <property type="entry name" value="AB_hydrolase_fold"/>
</dbReference>
<evidence type="ECO:0000313" key="3">
    <source>
        <dbReference type="Proteomes" id="UP000276888"/>
    </source>
</evidence>
<keyword evidence="2" id="KW-0378">Hydrolase</keyword>
<accession>A0A3S9W8R5</accession>
<dbReference type="PANTHER" id="PTHR43798:SF33">
    <property type="entry name" value="HYDROLASE, PUTATIVE (AFU_ORTHOLOGUE AFUA_2G14860)-RELATED"/>
    <property type="match status" value="1"/>
</dbReference>
<dbReference type="OrthoDB" id="63519at2"/>
<dbReference type="GO" id="GO:0090499">
    <property type="term" value="F:pimelyl-[acyl-carrier protein] methyl ester esterase activity"/>
    <property type="evidence" value="ECO:0007669"/>
    <property type="project" value="UniProtKB-EC"/>
</dbReference>
<dbReference type="RefSeq" id="WP_127095118.1">
    <property type="nucleotide sequence ID" value="NZ_CP031423.1"/>
</dbReference>
<name>A0A3S9W8R5_9MICO</name>
<dbReference type="GO" id="GO:0016020">
    <property type="term" value="C:membrane"/>
    <property type="evidence" value="ECO:0007669"/>
    <property type="project" value="TreeGrafter"/>
</dbReference>
<reference evidence="2 3" key="1">
    <citation type="submission" date="2018-08" db="EMBL/GenBank/DDBJ databases">
        <title>Microbacterium lemovicicum sp. nov., a bacterium isolated from a natural uranium-rich soil.</title>
        <authorList>
            <person name="ORTET P."/>
        </authorList>
    </citation>
    <scope>NUCLEOTIDE SEQUENCE [LARGE SCALE GENOMIC DNA]</scope>
    <source>
        <strain evidence="2 3">Viu22</strain>
    </source>
</reference>
<gene>
    <name evidence="2" type="primary">bioH_2</name>
    <name evidence="2" type="ORF">CVS47_01018</name>
</gene>
<dbReference type="KEGG" id="mlv:CVS47_01018"/>
<protein>
    <submittedName>
        <fullName evidence="2">Pimeloyl-[acyl-carrier protein] methyl ester esterase</fullName>
        <ecNumber evidence="2">3.1.1.85</ecNumber>
    </submittedName>
</protein>
<evidence type="ECO:0000313" key="2">
    <source>
        <dbReference type="EMBL" id="AZS36417.1"/>
    </source>
</evidence>
<evidence type="ECO:0000259" key="1">
    <source>
        <dbReference type="Pfam" id="PF12697"/>
    </source>
</evidence>
<keyword evidence="3" id="KW-1185">Reference proteome</keyword>
<proteinExistence type="predicted"/>
<organism evidence="2 3">
    <name type="scientific">Microbacterium lemovicicum</name>
    <dbReference type="NCBI Taxonomy" id="1072463"/>
    <lineage>
        <taxon>Bacteria</taxon>
        <taxon>Bacillati</taxon>
        <taxon>Actinomycetota</taxon>
        <taxon>Actinomycetes</taxon>
        <taxon>Micrococcales</taxon>
        <taxon>Microbacteriaceae</taxon>
        <taxon>Microbacterium</taxon>
    </lineage>
</organism>
<feature type="domain" description="AB hydrolase-1" evidence="1">
    <location>
        <begin position="19"/>
        <end position="216"/>
    </location>
</feature>
<dbReference type="AlphaFoldDB" id="A0A3S9W8R5"/>
<dbReference type="PANTHER" id="PTHR43798">
    <property type="entry name" value="MONOACYLGLYCEROL LIPASE"/>
    <property type="match status" value="1"/>
</dbReference>
<dbReference type="EMBL" id="CP031423">
    <property type="protein sequence ID" value="AZS36417.1"/>
    <property type="molecule type" value="Genomic_DNA"/>
</dbReference>
<dbReference type="EC" id="3.1.1.85" evidence="2"/>
<dbReference type="InterPro" id="IPR000073">
    <property type="entry name" value="AB_hydrolase_1"/>
</dbReference>
<dbReference type="Pfam" id="PF12697">
    <property type="entry name" value="Abhydrolase_6"/>
    <property type="match status" value="1"/>
</dbReference>
<dbReference type="Gene3D" id="3.40.50.1820">
    <property type="entry name" value="alpha/beta hydrolase"/>
    <property type="match status" value="1"/>
</dbReference>
<sequence>MGGLPLVLLAGMNCTAELWTGCGVDDALTPVLDRPTIDEQVEQLADTLPERFVLGGLSLGAIVAMELAVRAPDRVAGLCFASTNAKAPTDAQQAGWREWTRQLDDGATAAELQRSILPALLSAEGLARPDLVTRVVAMGEETGERMLRAQLLLQSTRHDLLARLPEVRVPALVISGTADAICPPTFHTEIAAALPGARVVAVDAGHLLPLERPDQIGALVRAFRTRLG</sequence>
<dbReference type="SUPFAM" id="SSF53474">
    <property type="entry name" value="alpha/beta-Hydrolases"/>
    <property type="match status" value="1"/>
</dbReference>
<dbReference type="InterPro" id="IPR050266">
    <property type="entry name" value="AB_hydrolase_sf"/>
</dbReference>
<dbReference type="Proteomes" id="UP000276888">
    <property type="component" value="Chromosome"/>
</dbReference>